<evidence type="ECO:0000256" key="4">
    <source>
        <dbReference type="ARBA" id="ARBA00022989"/>
    </source>
</evidence>
<evidence type="ECO:0000259" key="7">
    <source>
        <dbReference type="Pfam" id="PF04024"/>
    </source>
</evidence>
<evidence type="ECO:0000313" key="10">
    <source>
        <dbReference type="Proteomes" id="UP000321197"/>
    </source>
</evidence>
<accession>A0A511R3L7</accession>
<dbReference type="GO" id="GO:0005886">
    <property type="term" value="C:plasma membrane"/>
    <property type="evidence" value="ECO:0007669"/>
    <property type="project" value="UniProtKB-SubCell"/>
</dbReference>
<name>A0A511R3L7_9DEIN</name>
<protein>
    <submittedName>
        <fullName evidence="9">Uncharacterized protein</fullName>
    </submittedName>
</protein>
<feature type="transmembrane region" description="Helical" evidence="6">
    <location>
        <begin position="131"/>
        <end position="149"/>
    </location>
</feature>
<reference evidence="9 10" key="1">
    <citation type="submission" date="2019-07" db="EMBL/GenBank/DDBJ databases">
        <title>Whole genome shotgun sequence of Meiothermus hypogaeus NBRC 106114.</title>
        <authorList>
            <person name="Hosoyama A."/>
            <person name="Uohara A."/>
            <person name="Ohji S."/>
            <person name="Ichikawa N."/>
        </authorList>
    </citation>
    <scope>NUCLEOTIDE SEQUENCE [LARGE SCALE GENOMIC DNA]</scope>
    <source>
        <strain evidence="9 10">NBRC 106114</strain>
    </source>
</reference>
<dbReference type="PANTHER" id="PTHR33885">
    <property type="entry name" value="PHAGE SHOCK PROTEIN C"/>
    <property type="match status" value="1"/>
</dbReference>
<dbReference type="InterPro" id="IPR007168">
    <property type="entry name" value="Phageshock_PspC_N"/>
</dbReference>
<evidence type="ECO:0000259" key="8">
    <source>
        <dbReference type="Pfam" id="PF22570"/>
    </source>
</evidence>
<dbReference type="InterPro" id="IPR052027">
    <property type="entry name" value="PspC"/>
</dbReference>
<evidence type="ECO:0000256" key="6">
    <source>
        <dbReference type="SAM" id="Phobius"/>
    </source>
</evidence>
<keyword evidence="5 6" id="KW-0472">Membrane</keyword>
<evidence type="ECO:0000256" key="1">
    <source>
        <dbReference type="ARBA" id="ARBA00004162"/>
    </source>
</evidence>
<sequence>MSQPRRLYRSRSDEQISGVCAGLAQYLGVEPVWVRIAFVLLTLINGAGILLYIILALVIPKEPLEEGQDSPKPDMEQTLREGAQNLQERAREVSERMQGGQGSQLLGWALVVVGAWFLLRQLGWIRVDEDLIFPLLLIGIGVLVLLRRAGR</sequence>
<dbReference type="RefSeq" id="WP_119340685.1">
    <property type="nucleotide sequence ID" value="NZ_BJXL01000083.1"/>
</dbReference>
<dbReference type="Proteomes" id="UP000321197">
    <property type="component" value="Unassembled WGS sequence"/>
</dbReference>
<dbReference type="AlphaFoldDB" id="A0A511R3L7"/>
<dbReference type="Pfam" id="PF22570">
    <property type="entry name" value="LiaF-TM"/>
    <property type="match status" value="1"/>
</dbReference>
<organism evidence="9 10">
    <name type="scientific">Meiothermus hypogaeus NBRC 106114</name>
    <dbReference type="NCBI Taxonomy" id="1227553"/>
    <lineage>
        <taxon>Bacteria</taxon>
        <taxon>Thermotogati</taxon>
        <taxon>Deinococcota</taxon>
        <taxon>Deinococci</taxon>
        <taxon>Thermales</taxon>
        <taxon>Thermaceae</taxon>
        <taxon>Meiothermus</taxon>
    </lineage>
</organism>
<feature type="domain" description="Phage shock protein PspC N-terminal" evidence="7">
    <location>
        <begin position="5"/>
        <end position="62"/>
    </location>
</feature>
<feature type="transmembrane region" description="Helical" evidence="6">
    <location>
        <begin position="105"/>
        <end position="125"/>
    </location>
</feature>
<dbReference type="Pfam" id="PF04024">
    <property type="entry name" value="PspC"/>
    <property type="match status" value="1"/>
</dbReference>
<feature type="transmembrane region" description="Helical" evidence="6">
    <location>
        <begin position="32"/>
        <end position="59"/>
    </location>
</feature>
<comment type="subcellular location">
    <subcellularLocation>
        <location evidence="1">Cell membrane</location>
        <topology evidence="1">Single-pass membrane protein</topology>
    </subcellularLocation>
</comment>
<keyword evidence="4 6" id="KW-1133">Transmembrane helix</keyword>
<evidence type="ECO:0000313" key="9">
    <source>
        <dbReference type="EMBL" id="GEM84203.1"/>
    </source>
</evidence>
<dbReference type="PANTHER" id="PTHR33885:SF3">
    <property type="entry name" value="PHAGE SHOCK PROTEIN C"/>
    <property type="match status" value="1"/>
</dbReference>
<comment type="caution">
    <text evidence="9">The sequence shown here is derived from an EMBL/GenBank/DDBJ whole genome shotgun (WGS) entry which is preliminary data.</text>
</comment>
<dbReference type="EMBL" id="BJXL01000083">
    <property type="protein sequence ID" value="GEM84203.1"/>
    <property type="molecule type" value="Genomic_DNA"/>
</dbReference>
<keyword evidence="2" id="KW-1003">Cell membrane</keyword>
<evidence type="ECO:0000256" key="5">
    <source>
        <dbReference type="ARBA" id="ARBA00023136"/>
    </source>
</evidence>
<gene>
    <name evidence="9" type="ORF">MHY01S_23690</name>
</gene>
<feature type="domain" description="LiaF transmembrane" evidence="8">
    <location>
        <begin position="103"/>
        <end position="148"/>
    </location>
</feature>
<proteinExistence type="predicted"/>
<evidence type="ECO:0000256" key="3">
    <source>
        <dbReference type="ARBA" id="ARBA00022692"/>
    </source>
</evidence>
<dbReference type="OrthoDB" id="166770at2"/>
<evidence type="ECO:0000256" key="2">
    <source>
        <dbReference type="ARBA" id="ARBA00022475"/>
    </source>
</evidence>
<dbReference type="InterPro" id="IPR054331">
    <property type="entry name" value="LiaF_TM"/>
</dbReference>
<keyword evidence="3 6" id="KW-0812">Transmembrane</keyword>